<dbReference type="SUPFAM" id="SSF54637">
    <property type="entry name" value="Thioesterase/thiol ester dehydrase-isomerase"/>
    <property type="match status" value="1"/>
</dbReference>
<keyword evidence="5" id="KW-1185">Reference proteome</keyword>
<gene>
    <name evidence="4" type="ORF">FKG95_09455</name>
</gene>
<protein>
    <submittedName>
        <fullName evidence="4">PaaI family thioesterase</fullName>
    </submittedName>
</protein>
<feature type="domain" description="Thioesterase" evidence="3">
    <location>
        <begin position="73"/>
        <end position="150"/>
    </location>
</feature>
<organism evidence="4 5">
    <name type="scientific">Denitrobaculum tricleocarpae</name>
    <dbReference type="NCBI Taxonomy" id="2591009"/>
    <lineage>
        <taxon>Bacteria</taxon>
        <taxon>Pseudomonadati</taxon>
        <taxon>Pseudomonadota</taxon>
        <taxon>Alphaproteobacteria</taxon>
        <taxon>Rhodospirillales</taxon>
        <taxon>Rhodospirillaceae</taxon>
        <taxon>Denitrobaculum</taxon>
    </lineage>
</organism>
<name>A0A545TUQ9_9PROT</name>
<dbReference type="AlphaFoldDB" id="A0A545TUQ9"/>
<evidence type="ECO:0000313" key="4">
    <source>
        <dbReference type="EMBL" id="TQV80939.1"/>
    </source>
</evidence>
<dbReference type="InterPro" id="IPR006683">
    <property type="entry name" value="Thioestr_dom"/>
</dbReference>
<dbReference type="PANTHER" id="PTHR21660">
    <property type="entry name" value="THIOESTERASE SUPERFAMILY MEMBER-RELATED"/>
    <property type="match status" value="1"/>
</dbReference>
<comment type="similarity">
    <text evidence="1">Belongs to the thioesterase PaaI family.</text>
</comment>
<dbReference type="OrthoDB" id="9813282at2"/>
<sequence length="162" mass="16916">MPVAPPPNSDAPSVIAASEMKHLSGFDFLTAIAKGELPQPPIATLMDFRLVQVESGKVVFEGQPGPQHYNPIGSVHGGFAATVLDSVMACSVHSTLPAGTGYTTVELKVNFVRAITIETGTVRAESRVIHQGSRIATAEGQLYGADGKLAAHGTTTCLIFAM</sequence>
<dbReference type="InterPro" id="IPR029069">
    <property type="entry name" value="HotDog_dom_sf"/>
</dbReference>
<dbReference type="Gene3D" id="3.10.129.10">
    <property type="entry name" value="Hotdog Thioesterase"/>
    <property type="match status" value="1"/>
</dbReference>
<evidence type="ECO:0000259" key="3">
    <source>
        <dbReference type="Pfam" id="PF03061"/>
    </source>
</evidence>
<dbReference type="NCBIfam" id="TIGR00369">
    <property type="entry name" value="unchar_dom_1"/>
    <property type="match status" value="1"/>
</dbReference>
<keyword evidence="2" id="KW-0378">Hydrolase</keyword>
<dbReference type="CDD" id="cd03443">
    <property type="entry name" value="PaaI_thioesterase"/>
    <property type="match status" value="1"/>
</dbReference>
<dbReference type="GO" id="GO:0047617">
    <property type="term" value="F:fatty acyl-CoA hydrolase activity"/>
    <property type="evidence" value="ECO:0007669"/>
    <property type="project" value="InterPro"/>
</dbReference>
<dbReference type="EMBL" id="VHSH01000003">
    <property type="protein sequence ID" value="TQV80939.1"/>
    <property type="molecule type" value="Genomic_DNA"/>
</dbReference>
<proteinExistence type="inferred from homology"/>
<evidence type="ECO:0000256" key="1">
    <source>
        <dbReference type="ARBA" id="ARBA00008324"/>
    </source>
</evidence>
<comment type="caution">
    <text evidence="4">The sequence shown here is derived from an EMBL/GenBank/DDBJ whole genome shotgun (WGS) entry which is preliminary data.</text>
</comment>
<dbReference type="Pfam" id="PF03061">
    <property type="entry name" value="4HBT"/>
    <property type="match status" value="1"/>
</dbReference>
<dbReference type="PANTHER" id="PTHR21660:SF1">
    <property type="entry name" value="ACYL-COENZYME A THIOESTERASE 13"/>
    <property type="match status" value="1"/>
</dbReference>
<reference evidence="4 5" key="1">
    <citation type="submission" date="2019-06" db="EMBL/GenBank/DDBJ databases">
        <title>Whole genome sequence for Rhodospirillaceae sp. R148.</title>
        <authorList>
            <person name="Wang G."/>
        </authorList>
    </citation>
    <scope>NUCLEOTIDE SEQUENCE [LARGE SCALE GENOMIC DNA]</scope>
    <source>
        <strain evidence="4 5">R148</strain>
    </source>
</reference>
<evidence type="ECO:0000313" key="5">
    <source>
        <dbReference type="Proteomes" id="UP000315252"/>
    </source>
</evidence>
<dbReference type="InterPro" id="IPR003736">
    <property type="entry name" value="PAAI_dom"/>
</dbReference>
<dbReference type="Proteomes" id="UP000315252">
    <property type="component" value="Unassembled WGS sequence"/>
</dbReference>
<accession>A0A545TUQ9</accession>
<dbReference type="InterPro" id="IPR039298">
    <property type="entry name" value="ACOT13"/>
</dbReference>
<evidence type="ECO:0000256" key="2">
    <source>
        <dbReference type="ARBA" id="ARBA00022801"/>
    </source>
</evidence>